<name>A0A0B4XPF7_9GAMM</name>
<dbReference type="HOGENOM" id="CLU_006325_3_1_6"/>
<dbReference type="KEGG" id="apac:S7S_11115"/>
<keyword evidence="1" id="KW-0805">Transcription regulation</keyword>
<dbReference type="PROSITE" id="PS50043">
    <property type="entry name" value="HTH_LUXR_2"/>
    <property type="match status" value="1"/>
</dbReference>
<dbReference type="PRINTS" id="PR00038">
    <property type="entry name" value="HTHLUXR"/>
</dbReference>
<dbReference type="OrthoDB" id="1123107at2"/>
<feature type="domain" description="HTH luxR-type" evidence="4">
    <location>
        <begin position="811"/>
        <end position="876"/>
    </location>
</feature>
<dbReference type="Pfam" id="PF25873">
    <property type="entry name" value="WHD_MalT"/>
    <property type="match status" value="1"/>
</dbReference>
<evidence type="ECO:0000313" key="6">
    <source>
        <dbReference type="Proteomes" id="UP000006764"/>
    </source>
</evidence>
<dbReference type="InterPro" id="IPR036388">
    <property type="entry name" value="WH-like_DNA-bd_sf"/>
</dbReference>
<dbReference type="PANTHER" id="PTHR44688">
    <property type="entry name" value="DNA-BINDING TRANSCRIPTIONAL ACTIVATOR DEVR_DOSR"/>
    <property type="match status" value="1"/>
</dbReference>
<keyword evidence="6" id="KW-1185">Reference proteome</keyword>
<reference evidence="5 6" key="1">
    <citation type="journal article" date="2012" name="J. Bacteriol.">
        <title>Genome sequence of an alkane-degrading bacterium, Alcanivorax pacificus type strain W11-5, isolated from deep sea sediment.</title>
        <authorList>
            <person name="Lai Q."/>
            <person name="Shao Z."/>
        </authorList>
    </citation>
    <scope>NUCLEOTIDE SEQUENCE [LARGE SCALE GENOMIC DNA]</scope>
    <source>
        <strain evidence="5 6">W11-5</strain>
    </source>
</reference>
<proteinExistence type="predicted"/>
<dbReference type="InterPro" id="IPR000792">
    <property type="entry name" value="Tscrpt_reg_LuxR_C"/>
</dbReference>
<dbReference type="Gene3D" id="1.10.10.10">
    <property type="entry name" value="Winged helix-like DNA-binding domain superfamily/Winged helix DNA-binding domain"/>
    <property type="match status" value="1"/>
</dbReference>
<dbReference type="Proteomes" id="UP000006764">
    <property type="component" value="Chromosome"/>
</dbReference>
<protein>
    <submittedName>
        <fullName evidence="5">LuxR family transcriptional regulator</fullName>
    </submittedName>
</protein>
<dbReference type="GO" id="GO:0006355">
    <property type="term" value="P:regulation of DNA-templated transcription"/>
    <property type="evidence" value="ECO:0007669"/>
    <property type="project" value="InterPro"/>
</dbReference>
<dbReference type="AlphaFoldDB" id="A0A0B4XPF7"/>
<keyword evidence="3" id="KW-0804">Transcription</keyword>
<dbReference type="SMART" id="SM00421">
    <property type="entry name" value="HTH_LUXR"/>
    <property type="match status" value="1"/>
</dbReference>
<organism evidence="5 6">
    <name type="scientific">Isoalcanivorax pacificus W11-5</name>
    <dbReference type="NCBI Taxonomy" id="391936"/>
    <lineage>
        <taxon>Bacteria</taxon>
        <taxon>Pseudomonadati</taxon>
        <taxon>Pseudomonadota</taxon>
        <taxon>Gammaproteobacteria</taxon>
        <taxon>Oceanospirillales</taxon>
        <taxon>Alcanivoracaceae</taxon>
        <taxon>Isoalcanivorax</taxon>
    </lineage>
</organism>
<evidence type="ECO:0000259" key="4">
    <source>
        <dbReference type="PROSITE" id="PS50043"/>
    </source>
</evidence>
<evidence type="ECO:0000256" key="1">
    <source>
        <dbReference type="ARBA" id="ARBA00023015"/>
    </source>
</evidence>
<dbReference type="RefSeq" id="WP_008737155.1">
    <property type="nucleotide sequence ID" value="NZ_CP004387.1"/>
</dbReference>
<dbReference type="InterPro" id="IPR016032">
    <property type="entry name" value="Sig_transdc_resp-reg_C-effctor"/>
</dbReference>
<dbReference type="InterPro" id="IPR059106">
    <property type="entry name" value="WHD_MalT"/>
</dbReference>
<gene>
    <name evidence="5" type="ORF">S7S_11115</name>
</gene>
<keyword evidence="2" id="KW-0238">DNA-binding</keyword>
<dbReference type="EMBL" id="CP004387">
    <property type="protein sequence ID" value="AJD48635.1"/>
    <property type="molecule type" value="Genomic_DNA"/>
</dbReference>
<evidence type="ECO:0000256" key="3">
    <source>
        <dbReference type="ARBA" id="ARBA00023163"/>
    </source>
</evidence>
<accession>A0A0B4XPF7</accession>
<dbReference type="GO" id="GO:0003677">
    <property type="term" value="F:DNA binding"/>
    <property type="evidence" value="ECO:0007669"/>
    <property type="project" value="UniProtKB-KW"/>
</dbReference>
<dbReference type="SUPFAM" id="SSF46894">
    <property type="entry name" value="C-terminal effector domain of the bipartite response regulators"/>
    <property type="match status" value="1"/>
</dbReference>
<evidence type="ECO:0000256" key="2">
    <source>
        <dbReference type="ARBA" id="ARBA00023125"/>
    </source>
</evidence>
<evidence type="ECO:0000313" key="5">
    <source>
        <dbReference type="EMBL" id="AJD48635.1"/>
    </source>
</evidence>
<dbReference type="PANTHER" id="PTHR44688:SF16">
    <property type="entry name" value="DNA-BINDING TRANSCRIPTIONAL ACTIVATOR DEVR_DOSR"/>
    <property type="match status" value="1"/>
</dbReference>
<dbReference type="STRING" id="391936.S7S_11115"/>
<dbReference type="Pfam" id="PF00196">
    <property type="entry name" value="GerE"/>
    <property type="match status" value="1"/>
</dbReference>
<dbReference type="CDD" id="cd06170">
    <property type="entry name" value="LuxR_C_like"/>
    <property type="match status" value="1"/>
</dbReference>
<sequence length="878" mass="98265">MAKHHHRTQSGGRFWIERPALLDRLDQAAAYTLTLLPAPAGSGKSTLLQQWRVARSQWQIASLSLTRRDADPVSFFSRLDAAIREVVPEFEGLSYNDLSAEAALPAAALVDALLQALAGVTAPFFLMIDEFQFADDALIHAVLSGVLQASPASLHWVIACRGQPQLALSRLQLEDRVQVIDRTEMCFSAAELDVLCAHYCPGLAPVERQRLLSLTEGWAAGIKLALLAQAPAGPLRFSDQPALLDYFAEVVIHDLPPAVHRFLLHTAALERFCEPLCDALLDGPGSSAPVLSYLQSRELFLHPVEDHPGWMRYHTLFQEFLLARLQTSAPDTLDQLHRRAACWWRDHAEEESALQHARQVAAPHFFEQMLTQCCYLWHQRGDYTRIMHWLLALPEAQVVPNTDLCGPLIGALILSRRFNQARYYIDASLAVPPAERQGRFAEAWTPAFLESMLLFFQRDCHFRIDDDQAVLLASTGQHDVRAFSLAIIAYHYLLHAEFDTALHYAQRAKDILSRLGYRYLESYADLILVLCDRNRGRMLHATQSVHEMFRRYQPDAPGPAWVNAATAMMVLHYEMSQLDQARHLGDSLLPRVSSSCATEVIAAAYLNMSRLFDLAGQPGRAQRLLQHLERILTLGNYDRFVSQLVHEKMRQAFAAGDHHRMEQVMTEYRLLPRLLAGEWQAAGTYDENRERAGMGVVLWLWSRQDYDRADGVLAAIAGMLRRQGANARALVADACRVAGTWRRGRPAAARQQLKALIARYGLEALNRTAFDEAPGLALVVAEAHRLGEVTLPDIYLQMFASLLPSTQMPVAAPVTAALTAREAEILTLLRDGLSNREISETSGVAVTTIKWHMKNIFAKLGVSSRAEAIVWLARHGQP</sequence>